<dbReference type="EMBL" id="NPIA01000001">
    <property type="protein sequence ID" value="OZM58372.1"/>
    <property type="molecule type" value="Genomic_DNA"/>
</dbReference>
<evidence type="ECO:0000313" key="3">
    <source>
        <dbReference type="Proteomes" id="UP000217083"/>
    </source>
</evidence>
<comment type="caution">
    <text evidence="2">The sequence shown here is derived from an EMBL/GenBank/DDBJ whole genome shotgun (WGS) entry which is preliminary data.</text>
</comment>
<proteinExistence type="predicted"/>
<dbReference type="AlphaFoldDB" id="A0A263BXS4"/>
<dbReference type="Proteomes" id="UP000217083">
    <property type="component" value="Unassembled WGS sequence"/>
</dbReference>
<evidence type="ECO:0000259" key="1">
    <source>
        <dbReference type="Pfam" id="PF00561"/>
    </source>
</evidence>
<reference evidence="3" key="1">
    <citation type="submission" date="2017-08" db="EMBL/GenBank/DDBJ databases">
        <authorList>
            <person name="Huang Z."/>
        </authorList>
    </citation>
    <scope>NUCLEOTIDE SEQUENCE [LARGE SCALE GENOMIC DNA]</scope>
    <source>
        <strain evidence="3">SA5d-4</strain>
    </source>
</reference>
<dbReference type="PANTHER" id="PTHR43798:SF33">
    <property type="entry name" value="HYDROLASE, PUTATIVE (AFU_ORTHOLOGUE AFUA_2G14860)-RELATED"/>
    <property type="match status" value="1"/>
</dbReference>
<dbReference type="PRINTS" id="PR00111">
    <property type="entry name" value="ABHYDROLASE"/>
</dbReference>
<dbReference type="SUPFAM" id="SSF53474">
    <property type="entry name" value="alpha/beta-Hydrolases"/>
    <property type="match status" value="1"/>
</dbReference>
<feature type="domain" description="AB hydrolase-1" evidence="1">
    <location>
        <begin position="28"/>
        <end position="284"/>
    </location>
</feature>
<dbReference type="InterPro" id="IPR029058">
    <property type="entry name" value="AB_hydrolase_fold"/>
</dbReference>
<dbReference type="InterPro" id="IPR000073">
    <property type="entry name" value="AB_hydrolase_1"/>
</dbReference>
<reference evidence="2 3" key="2">
    <citation type="submission" date="2017-09" db="EMBL/GenBank/DDBJ databases">
        <title>Bacillus patelloidae sp. nov., isolated from the intestinal tract of a marine limpet.</title>
        <authorList>
            <person name="Liu R."/>
            <person name="Dong C."/>
            <person name="Shao Z."/>
        </authorList>
    </citation>
    <scope>NUCLEOTIDE SEQUENCE [LARGE SCALE GENOMIC DNA]</scope>
    <source>
        <strain evidence="2 3">SA5d-4</strain>
    </source>
</reference>
<name>A0A263BXS4_9BACI</name>
<dbReference type="GO" id="GO:0016020">
    <property type="term" value="C:membrane"/>
    <property type="evidence" value="ECO:0007669"/>
    <property type="project" value="TreeGrafter"/>
</dbReference>
<dbReference type="PANTHER" id="PTHR43798">
    <property type="entry name" value="MONOACYLGLYCEROL LIPASE"/>
    <property type="match status" value="1"/>
</dbReference>
<dbReference type="Gene3D" id="3.40.50.1820">
    <property type="entry name" value="alpha/beta hydrolase"/>
    <property type="match status" value="1"/>
</dbReference>
<organism evidence="2 3">
    <name type="scientific">Lottiidibacillus patelloidae</name>
    <dbReference type="NCBI Taxonomy" id="2670334"/>
    <lineage>
        <taxon>Bacteria</taxon>
        <taxon>Bacillati</taxon>
        <taxon>Bacillota</taxon>
        <taxon>Bacilli</taxon>
        <taxon>Bacillales</taxon>
        <taxon>Bacillaceae</taxon>
        <taxon>Lottiidibacillus</taxon>
    </lineage>
</organism>
<accession>A0A263BXS4</accession>
<dbReference type="RefSeq" id="WP_094921155.1">
    <property type="nucleotide sequence ID" value="NZ_NPIA01000001.1"/>
</dbReference>
<protein>
    <submittedName>
        <fullName evidence="2">Alpha/beta hydrolase</fullName>
    </submittedName>
</protein>
<dbReference type="Pfam" id="PF00561">
    <property type="entry name" value="Abhydrolase_1"/>
    <property type="match status" value="1"/>
</dbReference>
<keyword evidence="3" id="KW-1185">Reference proteome</keyword>
<sequence>MPEITLKSIALGNGETLGYREREGGEKTLLLIHGNMTSSKHWDLVMENIDSSYKLYAIDLRGFGISTYNTPIASLKDLTNDVKLFVDAIGLSTFSVMGWSSPGGGVSMQFAAEYPHYVENLILLASISSRGYPFFNSDGMGNPILTERLTTREEIANEKGKIQPTVKAIESKDKAFLKMVWKWLIYNHNEPDSERFEEYLADMLTQRNYIDIVHANNQFNISNKHNGVVEGSNDIAKIKCPTLILYGENDIVVPTVMTEQLIQDFKGRAEVVMLKNCGHSPLVDDLPQLLGSIEQFLTKKV</sequence>
<dbReference type="GO" id="GO:0016787">
    <property type="term" value="F:hydrolase activity"/>
    <property type="evidence" value="ECO:0007669"/>
    <property type="project" value="UniProtKB-KW"/>
</dbReference>
<keyword evidence="2" id="KW-0378">Hydrolase</keyword>
<evidence type="ECO:0000313" key="2">
    <source>
        <dbReference type="EMBL" id="OZM58372.1"/>
    </source>
</evidence>
<gene>
    <name evidence="2" type="ORF">CIB95_02035</name>
</gene>
<dbReference type="InterPro" id="IPR050266">
    <property type="entry name" value="AB_hydrolase_sf"/>
</dbReference>